<organism evidence="2">
    <name type="scientific">Podoviridae sp. cttxo15</name>
    <dbReference type="NCBI Taxonomy" id="2826584"/>
    <lineage>
        <taxon>Viruses</taxon>
        <taxon>Duplodnaviria</taxon>
        <taxon>Heunggongvirae</taxon>
        <taxon>Uroviricota</taxon>
        <taxon>Caudoviricetes</taxon>
    </lineage>
</organism>
<proteinExistence type="predicted"/>
<sequence length="45" mass="5546">MRYTIQLQRTILYILLYFLLISQGNKKYKNLNFVLFFLLLTNFLL</sequence>
<feature type="transmembrane region" description="Helical" evidence="1">
    <location>
        <begin position="6"/>
        <end position="21"/>
    </location>
</feature>
<accession>A0A8S5N1V0</accession>
<dbReference type="EMBL" id="BK015041">
    <property type="protein sequence ID" value="DAD88456.1"/>
    <property type="molecule type" value="Genomic_DNA"/>
</dbReference>
<evidence type="ECO:0000313" key="2">
    <source>
        <dbReference type="EMBL" id="DAD88456.1"/>
    </source>
</evidence>
<protein>
    <submittedName>
        <fullName evidence="2">Uncharacterized protein</fullName>
    </submittedName>
</protein>
<keyword evidence="1" id="KW-0812">Transmembrane</keyword>
<keyword evidence="1" id="KW-0472">Membrane</keyword>
<evidence type="ECO:0000256" key="1">
    <source>
        <dbReference type="SAM" id="Phobius"/>
    </source>
</evidence>
<keyword evidence="1" id="KW-1133">Transmembrane helix</keyword>
<reference evidence="2" key="1">
    <citation type="journal article" date="2021" name="Proc. Natl. Acad. Sci. U.S.A.">
        <title>A Catalog of Tens of Thousands of Viruses from Human Metagenomes Reveals Hidden Associations with Chronic Diseases.</title>
        <authorList>
            <person name="Tisza M.J."/>
            <person name="Buck C.B."/>
        </authorList>
    </citation>
    <scope>NUCLEOTIDE SEQUENCE</scope>
    <source>
        <strain evidence="2">Cttxo15</strain>
    </source>
</reference>
<name>A0A8S5N1V0_9CAUD</name>